<proteinExistence type="predicted"/>
<name>K0KUL2_WICCF</name>
<reference evidence="1 2" key="1">
    <citation type="journal article" date="2012" name="Eukaryot. Cell">
        <title>Draft genome sequence of Wickerhamomyces ciferrii NRRL Y-1031 F-60-10.</title>
        <authorList>
            <person name="Schneider J."/>
            <person name="Andrea H."/>
            <person name="Blom J."/>
            <person name="Jaenicke S."/>
            <person name="Ruckert C."/>
            <person name="Schorsch C."/>
            <person name="Szczepanowski R."/>
            <person name="Farwick M."/>
            <person name="Goesmann A."/>
            <person name="Puhler A."/>
            <person name="Schaffer S."/>
            <person name="Tauch A."/>
            <person name="Kohler T."/>
            <person name="Brinkrolf K."/>
        </authorList>
    </citation>
    <scope>NUCLEOTIDE SEQUENCE [LARGE SCALE GENOMIC DNA]</scope>
    <source>
        <strain evidence="2">ATCC 14091 / BCRC 22168 / CBS 111 / JCM 3599 / NBRC 0793 / NRRL Y-1031 F-60-10</strain>
    </source>
</reference>
<dbReference type="HOGENOM" id="CLU_418093_0_0_1"/>
<evidence type="ECO:0000313" key="1">
    <source>
        <dbReference type="EMBL" id="CCH46871.1"/>
    </source>
</evidence>
<dbReference type="AlphaFoldDB" id="K0KUL2"/>
<dbReference type="EMBL" id="CAIF01000278">
    <property type="protein sequence ID" value="CCH46871.1"/>
    <property type="molecule type" value="Genomic_DNA"/>
</dbReference>
<accession>K0KUL2</accession>
<protein>
    <submittedName>
        <fullName evidence="1">Uncharacterized protein</fullName>
    </submittedName>
</protein>
<organism evidence="1 2">
    <name type="scientific">Wickerhamomyces ciferrii (strain ATCC 14091 / BCRC 22168 / CBS 111 / JCM 3599 / NBRC 0793 / NRRL Y-1031 F-60-10)</name>
    <name type="common">Yeast</name>
    <name type="synonym">Pichia ciferrii</name>
    <dbReference type="NCBI Taxonomy" id="1206466"/>
    <lineage>
        <taxon>Eukaryota</taxon>
        <taxon>Fungi</taxon>
        <taxon>Dikarya</taxon>
        <taxon>Ascomycota</taxon>
        <taxon>Saccharomycotina</taxon>
        <taxon>Saccharomycetes</taxon>
        <taxon>Phaffomycetales</taxon>
        <taxon>Wickerhamomycetaceae</taxon>
        <taxon>Wickerhamomyces</taxon>
    </lineage>
</organism>
<evidence type="ECO:0000313" key="2">
    <source>
        <dbReference type="Proteomes" id="UP000009328"/>
    </source>
</evidence>
<keyword evidence="2" id="KW-1185">Reference proteome</keyword>
<dbReference type="InParanoid" id="K0KUL2"/>
<dbReference type="Proteomes" id="UP000009328">
    <property type="component" value="Unassembled WGS sequence"/>
</dbReference>
<comment type="caution">
    <text evidence="1">The sequence shown here is derived from an EMBL/GenBank/DDBJ whole genome shotgun (WGS) entry which is preliminary data.</text>
</comment>
<gene>
    <name evidence="1" type="ORF">BN7_6473</name>
</gene>
<sequence>MEQDTPPLPHHIEEAIRNFRDNIIDCPLERLNNSGLLITAGGSNLIDVRNDDEVEKCEYTIRQSYFKVNNLVLEELTQALLFNKNAAHIFYEKAGEVLYDDVKTSTGTKVYTYTRKIYKIYLCLKNIIHIDELKNADESVTPDLAGIKGLPSTHGLKFYQLSRLVGFNNTKEIDWLENSSPFKSLQDFIESSLSGLSEHQVHTLLGFLLGMFIDKNPLFTDTNGATYEEDSKVAFLDNFLKPTVKFFNHIMKLSEVTGDKKFKFVAKEQTMRHLDVTTKTFLGPKAQTKYRGKPDINLELQCKDDLRVVLKEFPIEVKNIKLSKTIRSESPNQVKVEDVDLYPPVNRQTTFYTLCSKSKASMITDLITTVCINYNHISKASYAIDINESIGDQTLVIDDPVDVHVCDSSSSHYVGISLQLLLLLILFDMMAAQLSDLGVSSIPNRFNLINAESDENSKETLSNLLKAMMDDIPEKNLETFLAGGPSMFASVSSNECIKKMFNNQFKMKLKSQNIEMRYNGTNSHILEIIIKNLITSNDGSFVECDEDNVSFNVIKVFNMNGIEGIQWTLQDLLETPKIVPKFAKNDIEHAKAQLNAYNQRLSGFTNELSALDKIYKYNQKCLEDDEITTPKVLKAGMAKFLIEDDENNLNPEVIFGPFLVLRYNSTLLARSSKPLRREEIKLLHKQIDILHKKVRLHHRKLNLRSVFCYDGKVHISNFDQSTRVSPGGVCSFDGSETSSHAGCKDYEFISQLYEFARTQGDDVEMEL</sequence>